<keyword evidence="2" id="KW-1185">Reference proteome</keyword>
<protein>
    <submittedName>
        <fullName evidence="1">Uncharacterized protein</fullName>
    </submittedName>
</protein>
<reference evidence="1 2" key="1">
    <citation type="submission" date="2021-06" db="EMBL/GenBank/DDBJ databases">
        <authorList>
            <person name="Palmer J.M."/>
        </authorList>
    </citation>
    <scope>NUCLEOTIDE SEQUENCE [LARGE SCALE GENOMIC DNA]</scope>
    <source>
        <strain evidence="1 2">GA_2019</strain>
        <tissue evidence="1">Muscle</tissue>
    </source>
</reference>
<accession>A0ABV0MI75</accession>
<proteinExistence type="predicted"/>
<dbReference type="EMBL" id="JAHRIO010001213">
    <property type="protein sequence ID" value="MEQ2158794.1"/>
    <property type="molecule type" value="Genomic_DNA"/>
</dbReference>
<comment type="caution">
    <text evidence="1">The sequence shown here is derived from an EMBL/GenBank/DDBJ whole genome shotgun (WGS) entry which is preliminary data.</text>
</comment>
<evidence type="ECO:0000313" key="1">
    <source>
        <dbReference type="EMBL" id="MEQ2158794.1"/>
    </source>
</evidence>
<sequence>MTLCYLLSLILTPQRSIQVGCSSYEQVHVKLMFCNCAKLHNSGRLKARIQSSVLPLFFAVIQELVWIRFSCFGPDHFPSQASESGQMLEKSRLFVETVN</sequence>
<name>A0ABV0MI75_9TELE</name>
<dbReference type="Proteomes" id="UP001476798">
    <property type="component" value="Unassembled WGS sequence"/>
</dbReference>
<evidence type="ECO:0000313" key="2">
    <source>
        <dbReference type="Proteomes" id="UP001476798"/>
    </source>
</evidence>
<gene>
    <name evidence="1" type="ORF">GOODEAATRI_016017</name>
</gene>
<organism evidence="1 2">
    <name type="scientific">Goodea atripinnis</name>
    <dbReference type="NCBI Taxonomy" id="208336"/>
    <lineage>
        <taxon>Eukaryota</taxon>
        <taxon>Metazoa</taxon>
        <taxon>Chordata</taxon>
        <taxon>Craniata</taxon>
        <taxon>Vertebrata</taxon>
        <taxon>Euteleostomi</taxon>
        <taxon>Actinopterygii</taxon>
        <taxon>Neopterygii</taxon>
        <taxon>Teleostei</taxon>
        <taxon>Neoteleostei</taxon>
        <taxon>Acanthomorphata</taxon>
        <taxon>Ovalentaria</taxon>
        <taxon>Atherinomorphae</taxon>
        <taxon>Cyprinodontiformes</taxon>
        <taxon>Goodeidae</taxon>
        <taxon>Goodea</taxon>
    </lineage>
</organism>